<dbReference type="Proteomes" id="UP000285712">
    <property type="component" value="Unassembled WGS sequence"/>
</dbReference>
<evidence type="ECO:0000256" key="3">
    <source>
        <dbReference type="ARBA" id="ARBA00022989"/>
    </source>
</evidence>
<dbReference type="Pfam" id="PF00027">
    <property type="entry name" value="cNMP_binding"/>
    <property type="match status" value="1"/>
</dbReference>
<evidence type="ECO:0008006" key="12">
    <source>
        <dbReference type="Google" id="ProtNLM"/>
    </source>
</evidence>
<proteinExistence type="predicted"/>
<reference evidence="10 11" key="1">
    <citation type="submission" date="2018-08" db="EMBL/GenBank/DDBJ databases">
        <title>Aphanomyces genome sequencing and annotation.</title>
        <authorList>
            <person name="Minardi D."/>
            <person name="Oidtmann B."/>
            <person name="Van Der Giezen M."/>
            <person name="Studholme D.J."/>
        </authorList>
    </citation>
    <scope>NUCLEOTIDE SEQUENCE [LARGE SCALE GENOMIC DNA]</scope>
    <source>
        <strain evidence="9 10">Da</strain>
        <strain evidence="8 11">Sv</strain>
    </source>
</reference>
<feature type="transmembrane region" description="Helical" evidence="5">
    <location>
        <begin position="118"/>
        <end position="136"/>
    </location>
</feature>
<sequence>MATNSMGSVCNTPRDHTRATRFSSHSLIAVESSAVYPVDAVETSASENAVKSVMYGLINAILVIPVFMSFTAIIFSDPFFQPYMPALVKLVGFSCAVHQTIFTLKSSLPFAIGQVQDAGLIFLSAMSSSIVTILTADKDLPPNAVIATTLVTLSSATMLMGLALILTGHAGMGLMAGVEIKNITDWWKLGNVDALVHIFPGVLCGLVLFILSSKVQHFLVLPVCLTVLLLSFYAFLLVSGFSFDDVRRTGWVSFAPAAVSSPLQVFDLFDFSLVQWHVIPNQIFTWLGMYFVVAFSSSLDVAAIEMNMGSELDYNHELKTVGWSNAVSGMLGGFTGSYIFSQTIFTLKSNTNSRIPGIVVLVSELIIFVSPVALTAYIPKCTIQNDSIYYEWLLHAYSKLRFREYLIVVATFVLINLLGLESGMLGGLVCAMTNFVFTYSEGVSVAKMFSRSRVQRNYQDRQYLTKHQSQIVALELHGYFFFGSSIRLVEHIKHNIYVDASKSHVKTSLKESTPLLKATARVESSFVDEDPNRYICTLKELDELHASTPSSTCRKSILEPGTRPTQYLLLDFEHVTGIDATASRSCFQAMKTILARHHISLIFSRMASDLERQLEKNEVLGGGDADGVTIFKSVDAGLEFCENMLLNERPPPTPSTALQAKDLFPKAKKQPDSFATVSTLTSVLTSALESWSSAAESSIFLPSQNIERYFTKQTLATGERVFSQNDATSSLFVVESGELEIYKETATSSSPNRIIKVSEGSLVGEVDFYLEQDRSFTCQATAPSIVFELTRASLDQMVSGDPQLCTAIQTVFLKCMSLGVHNHLLVNHTPLEK</sequence>
<dbReference type="PROSITE" id="PS50042">
    <property type="entry name" value="CNMP_BINDING_3"/>
    <property type="match status" value="1"/>
</dbReference>
<feature type="domain" description="STAS" evidence="7">
    <location>
        <begin position="461"/>
        <end position="641"/>
    </location>
</feature>
<dbReference type="InterPro" id="IPR018490">
    <property type="entry name" value="cNMP-bd_dom_sf"/>
</dbReference>
<comment type="caution">
    <text evidence="8">The sequence shown here is derived from an EMBL/GenBank/DDBJ whole genome shotgun (WGS) entry which is preliminary data.</text>
</comment>
<dbReference type="VEuPathDB" id="FungiDB:H257_09428"/>
<dbReference type="EMBL" id="QUTG01003311">
    <property type="protein sequence ID" value="RHY92100.1"/>
    <property type="molecule type" value="Genomic_DNA"/>
</dbReference>
<evidence type="ECO:0000313" key="8">
    <source>
        <dbReference type="EMBL" id="RHY92100.1"/>
    </source>
</evidence>
<feature type="transmembrane region" description="Helical" evidence="5">
    <location>
        <begin position="53"/>
        <end position="75"/>
    </location>
</feature>
<dbReference type="PROSITE" id="PS50801">
    <property type="entry name" value="STAS"/>
    <property type="match status" value="1"/>
</dbReference>
<dbReference type="InterPro" id="IPR000595">
    <property type="entry name" value="cNMP-bd_dom"/>
</dbReference>
<feature type="transmembrane region" description="Helical" evidence="5">
    <location>
        <begin position="283"/>
        <end position="304"/>
    </location>
</feature>
<keyword evidence="4 5" id="KW-0472">Membrane</keyword>
<feature type="domain" description="Cyclic nucleotide-binding" evidence="6">
    <location>
        <begin position="707"/>
        <end position="798"/>
    </location>
</feature>
<evidence type="ECO:0000256" key="5">
    <source>
        <dbReference type="SAM" id="Phobius"/>
    </source>
</evidence>
<dbReference type="InterPro" id="IPR014710">
    <property type="entry name" value="RmlC-like_jellyroll"/>
</dbReference>
<dbReference type="Pfam" id="PF00916">
    <property type="entry name" value="Sulfate_transp"/>
    <property type="match status" value="1"/>
</dbReference>
<dbReference type="EMBL" id="QUTH01003531">
    <property type="protein sequence ID" value="RHZ18768.1"/>
    <property type="molecule type" value="Genomic_DNA"/>
</dbReference>
<dbReference type="Proteomes" id="UP000285430">
    <property type="component" value="Unassembled WGS sequence"/>
</dbReference>
<evidence type="ECO:0000313" key="10">
    <source>
        <dbReference type="Proteomes" id="UP000285430"/>
    </source>
</evidence>
<name>A0A3R7BHN8_APHAT</name>
<feature type="transmembrane region" description="Helical" evidence="5">
    <location>
        <begin position="143"/>
        <end position="166"/>
    </location>
</feature>
<feature type="transmembrane region" description="Helical" evidence="5">
    <location>
        <begin position="325"/>
        <end position="345"/>
    </location>
</feature>
<evidence type="ECO:0000256" key="1">
    <source>
        <dbReference type="ARBA" id="ARBA00004141"/>
    </source>
</evidence>
<dbReference type="InterPro" id="IPR002645">
    <property type="entry name" value="STAS_dom"/>
</dbReference>
<dbReference type="CDD" id="cd00038">
    <property type="entry name" value="CAP_ED"/>
    <property type="match status" value="1"/>
</dbReference>
<dbReference type="SUPFAM" id="SSF52091">
    <property type="entry name" value="SpoIIaa-like"/>
    <property type="match status" value="1"/>
</dbReference>
<feature type="transmembrane region" description="Helical" evidence="5">
    <location>
        <begin position="400"/>
        <end position="418"/>
    </location>
</feature>
<evidence type="ECO:0000259" key="7">
    <source>
        <dbReference type="PROSITE" id="PS50801"/>
    </source>
</evidence>
<organism evidence="8 11">
    <name type="scientific">Aphanomyces astaci</name>
    <name type="common">Crayfish plague agent</name>
    <dbReference type="NCBI Taxonomy" id="112090"/>
    <lineage>
        <taxon>Eukaryota</taxon>
        <taxon>Sar</taxon>
        <taxon>Stramenopiles</taxon>
        <taxon>Oomycota</taxon>
        <taxon>Saprolegniomycetes</taxon>
        <taxon>Saprolegniales</taxon>
        <taxon>Verrucalvaceae</taxon>
        <taxon>Aphanomyces</taxon>
    </lineage>
</organism>
<feature type="transmembrane region" description="Helical" evidence="5">
    <location>
        <begin position="357"/>
        <end position="379"/>
    </location>
</feature>
<protein>
    <recommendedName>
        <fullName evidence="12">STAS domain-containing protein</fullName>
    </recommendedName>
</protein>
<feature type="transmembrane region" description="Helical" evidence="5">
    <location>
        <begin position="87"/>
        <end position="112"/>
    </location>
</feature>
<dbReference type="InterPro" id="IPR011547">
    <property type="entry name" value="SLC26A/SulP_dom"/>
</dbReference>
<feature type="transmembrane region" description="Helical" evidence="5">
    <location>
        <begin position="194"/>
        <end position="211"/>
    </location>
</feature>
<evidence type="ECO:0000313" key="9">
    <source>
        <dbReference type="EMBL" id="RHZ18768.1"/>
    </source>
</evidence>
<dbReference type="PANTHER" id="PTHR43310:SF2">
    <property type="entry name" value="SLC26A_SULP TRANSPORTER DOMAIN-CONTAINING PROTEIN"/>
    <property type="match status" value="1"/>
</dbReference>
<comment type="subcellular location">
    <subcellularLocation>
        <location evidence="1">Membrane</location>
        <topology evidence="1">Multi-pass membrane protein</topology>
    </subcellularLocation>
</comment>
<dbReference type="SUPFAM" id="SSF51206">
    <property type="entry name" value="cAMP-binding domain-like"/>
    <property type="match status" value="1"/>
</dbReference>
<dbReference type="InterPro" id="IPR036513">
    <property type="entry name" value="STAS_dom_sf"/>
</dbReference>
<keyword evidence="2 5" id="KW-0812">Transmembrane</keyword>
<dbReference type="Gene3D" id="3.30.750.24">
    <property type="entry name" value="STAS domain"/>
    <property type="match status" value="1"/>
</dbReference>
<accession>A0A3R7BHN8</accession>
<dbReference type="GO" id="GO:0016020">
    <property type="term" value="C:membrane"/>
    <property type="evidence" value="ECO:0007669"/>
    <property type="project" value="UniProtKB-SubCell"/>
</dbReference>
<evidence type="ECO:0000256" key="4">
    <source>
        <dbReference type="ARBA" id="ARBA00023136"/>
    </source>
</evidence>
<keyword evidence="3 5" id="KW-1133">Transmembrane helix</keyword>
<dbReference type="AlphaFoldDB" id="A0A3R7BHN8"/>
<evidence type="ECO:0000259" key="6">
    <source>
        <dbReference type="PROSITE" id="PS50042"/>
    </source>
</evidence>
<gene>
    <name evidence="8" type="ORF">DYB35_005760</name>
    <name evidence="9" type="ORF">DYB37_003766</name>
</gene>
<dbReference type="PANTHER" id="PTHR43310">
    <property type="entry name" value="SULFATE TRANSPORTER YBAR-RELATED"/>
    <property type="match status" value="1"/>
</dbReference>
<dbReference type="InterPro" id="IPR052706">
    <property type="entry name" value="Membrane-Transporter-like"/>
</dbReference>
<evidence type="ECO:0000313" key="11">
    <source>
        <dbReference type="Proteomes" id="UP000285712"/>
    </source>
</evidence>
<evidence type="ECO:0000256" key="2">
    <source>
        <dbReference type="ARBA" id="ARBA00022692"/>
    </source>
</evidence>
<feature type="transmembrane region" description="Helical" evidence="5">
    <location>
        <begin position="218"/>
        <end position="243"/>
    </location>
</feature>
<dbReference type="Gene3D" id="2.60.120.10">
    <property type="entry name" value="Jelly Rolls"/>
    <property type="match status" value="1"/>
</dbReference>